<dbReference type="GO" id="GO:0009086">
    <property type="term" value="P:methionine biosynthetic process"/>
    <property type="evidence" value="ECO:0007669"/>
    <property type="project" value="TreeGrafter"/>
</dbReference>
<dbReference type="GO" id="GO:0106312">
    <property type="term" value="F:methylenetetrahydrofolate reductase (NADH) activity"/>
    <property type="evidence" value="ECO:0007669"/>
    <property type="project" value="UniProtKB-EC"/>
</dbReference>
<protein>
    <recommendedName>
        <fullName evidence="9">Methylenetetrahydrofolate reductase</fullName>
    </recommendedName>
</protein>
<dbReference type="UniPathway" id="UPA00193"/>
<evidence type="ECO:0000256" key="6">
    <source>
        <dbReference type="ARBA" id="ARBA00023002"/>
    </source>
</evidence>
<dbReference type="GO" id="GO:0005829">
    <property type="term" value="C:cytosol"/>
    <property type="evidence" value="ECO:0007669"/>
    <property type="project" value="TreeGrafter"/>
</dbReference>
<dbReference type="Proteomes" id="UP000032668">
    <property type="component" value="Unassembled WGS sequence"/>
</dbReference>
<sequence length="311" mass="33567">MLSTPARPQPQTDLNEMHEEMTAAMQWNCLDGWSMEATARDIPNLAAMASRFAPGTIIAIPYLASESDADRLDAAAAIRELGFTPMPHIAARRLSSCGALERLLEGWAARAKVERMLVLAGDCARPAGPFEDALALLQTGLLRRHGVHTAVISGYPEGHPKIPDPRLARAMRDKLAAIADQGLTAEIATQFCFSATPLLDWLEELRAGGILVPVRLGVPGPANLRTLLRYAALCGVSASAAVLARYGFSLTKLRSHAGPDQLVHALVSGLALERHGQVFAHFYPYGGMSSLGAWLERQRFVHAPLVKVRIS</sequence>
<accession>A0A0D6PLL2</accession>
<reference evidence="10 11" key="1">
    <citation type="submission" date="2012-11" db="EMBL/GenBank/DDBJ databases">
        <title>Whole genome sequence of Acidocella aminolytica 101 = DSM 11237.</title>
        <authorList>
            <person name="Azuma Y."/>
            <person name="Higashiura N."/>
            <person name="Hirakawa H."/>
            <person name="Matsushita K."/>
        </authorList>
    </citation>
    <scope>NUCLEOTIDE SEQUENCE [LARGE SCALE GENOMIC DNA]</scope>
    <source>
        <strain evidence="11">101 / DSM 11237</strain>
    </source>
</reference>
<evidence type="ECO:0000313" key="11">
    <source>
        <dbReference type="Proteomes" id="UP000032668"/>
    </source>
</evidence>
<evidence type="ECO:0000256" key="2">
    <source>
        <dbReference type="ARBA" id="ARBA00004777"/>
    </source>
</evidence>
<dbReference type="GO" id="GO:0035999">
    <property type="term" value="P:tetrahydrofolate interconversion"/>
    <property type="evidence" value="ECO:0007669"/>
    <property type="project" value="UniProtKB-UniPathway"/>
</dbReference>
<comment type="pathway">
    <text evidence="2 9">One-carbon metabolism; tetrahydrofolate interconversion.</text>
</comment>
<evidence type="ECO:0000256" key="1">
    <source>
        <dbReference type="ARBA" id="ARBA00001974"/>
    </source>
</evidence>
<dbReference type="SUPFAM" id="SSF51730">
    <property type="entry name" value="FAD-linked oxidoreductase"/>
    <property type="match status" value="1"/>
</dbReference>
<evidence type="ECO:0000256" key="9">
    <source>
        <dbReference type="RuleBase" id="RU003862"/>
    </source>
</evidence>
<comment type="caution">
    <text evidence="10">The sequence shown here is derived from an EMBL/GenBank/DDBJ whole genome shotgun (WGS) entry which is preliminary data.</text>
</comment>
<name>A0A0D6PLL2_9PROT</name>
<keyword evidence="6 9" id="KW-0560">Oxidoreductase</keyword>
<dbReference type="STRING" id="1120923.SAMN02746095_02411"/>
<comment type="cofactor">
    <cofactor evidence="1 9">
        <name>FAD</name>
        <dbReference type="ChEBI" id="CHEBI:57692"/>
    </cofactor>
</comment>
<dbReference type="PANTHER" id="PTHR45754:SF3">
    <property type="entry name" value="METHYLENETETRAHYDROFOLATE REDUCTASE (NADPH)"/>
    <property type="match status" value="1"/>
</dbReference>
<evidence type="ECO:0000256" key="8">
    <source>
        <dbReference type="ARBA" id="ARBA00048628"/>
    </source>
</evidence>
<dbReference type="InterPro" id="IPR003171">
    <property type="entry name" value="Mehydrof_redctse-like"/>
</dbReference>
<comment type="pathway">
    <text evidence="7">Amino-acid biosynthesis; L-methionine biosynthesis via de novo pathway.</text>
</comment>
<dbReference type="PANTHER" id="PTHR45754">
    <property type="entry name" value="METHYLENETETRAHYDROFOLATE REDUCTASE"/>
    <property type="match status" value="1"/>
</dbReference>
<evidence type="ECO:0000256" key="4">
    <source>
        <dbReference type="ARBA" id="ARBA00022630"/>
    </source>
</evidence>
<organism evidence="10 11">
    <name type="scientific">Acidocella aminolytica 101 = DSM 11237</name>
    <dbReference type="NCBI Taxonomy" id="1120923"/>
    <lineage>
        <taxon>Bacteria</taxon>
        <taxon>Pseudomonadati</taxon>
        <taxon>Pseudomonadota</taxon>
        <taxon>Alphaproteobacteria</taxon>
        <taxon>Acetobacterales</taxon>
        <taxon>Acidocellaceae</taxon>
        <taxon>Acidocella</taxon>
    </lineage>
</organism>
<keyword evidence="5 9" id="KW-0274">FAD</keyword>
<dbReference type="Gene3D" id="3.20.20.220">
    <property type="match status" value="1"/>
</dbReference>
<comment type="catalytic activity">
    <reaction evidence="8">
        <text>(6S)-5-methyl-5,6,7,8-tetrahydrofolate + NAD(+) = (6R)-5,10-methylene-5,6,7,8-tetrahydrofolate + NADH + H(+)</text>
        <dbReference type="Rhea" id="RHEA:19821"/>
        <dbReference type="ChEBI" id="CHEBI:15378"/>
        <dbReference type="ChEBI" id="CHEBI:15636"/>
        <dbReference type="ChEBI" id="CHEBI:18608"/>
        <dbReference type="ChEBI" id="CHEBI:57540"/>
        <dbReference type="ChEBI" id="CHEBI:57945"/>
        <dbReference type="EC" id="1.5.1.54"/>
    </reaction>
    <physiologicalReaction direction="right-to-left" evidence="8">
        <dbReference type="Rhea" id="RHEA:19823"/>
    </physiologicalReaction>
</comment>
<dbReference type="EMBL" id="BANC01000108">
    <property type="protein sequence ID" value="GAN81669.1"/>
    <property type="molecule type" value="Genomic_DNA"/>
</dbReference>
<comment type="similarity">
    <text evidence="3 9">Belongs to the methylenetetrahydrofolate reductase family.</text>
</comment>
<gene>
    <name evidence="10" type="ORF">Aam_110_004</name>
</gene>
<proteinExistence type="inferred from homology"/>
<keyword evidence="11" id="KW-1185">Reference proteome</keyword>
<evidence type="ECO:0000256" key="7">
    <source>
        <dbReference type="ARBA" id="ARBA00034478"/>
    </source>
</evidence>
<keyword evidence="4 9" id="KW-0285">Flavoprotein</keyword>
<dbReference type="AlphaFoldDB" id="A0A0D6PLL2"/>
<evidence type="ECO:0000313" key="10">
    <source>
        <dbReference type="EMBL" id="GAN81669.1"/>
    </source>
</evidence>
<evidence type="ECO:0000256" key="5">
    <source>
        <dbReference type="ARBA" id="ARBA00022827"/>
    </source>
</evidence>
<dbReference type="InterPro" id="IPR029041">
    <property type="entry name" value="FAD-linked_oxidoreductase-like"/>
</dbReference>
<dbReference type="Pfam" id="PF02219">
    <property type="entry name" value="MTHFR"/>
    <property type="match status" value="1"/>
</dbReference>
<evidence type="ECO:0000256" key="3">
    <source>
        <dbReference type="ARBA" id="ARBA00006743"/>
    </source>
</evidence>
<dbReference type="GO" id="GO:0071949">
    <property type="term" value="F:FAD binding"/>
    <property type="evidence" value="ECO:0007669"/>
    <property type="project" value="TreeGrafter"/>
</dbReference>